<gene>
    <name evidence="4 5" type="primary">LOC108681122</name>
</gene>
<dbReference type="RefSeq" id="XP_047739275.1">
    <property type="nucleotide sequence ID" value="XM_047883319.1"/>
</dbReference>
<feature type="compositionally biased region" description="Low complexity" evidence="1">
    <location>
        <begin position="589"/>
        <end position="606"/>
    </location>
</feature>
<dbReference type="KEGG" id="hazt:108681122"/>
<evidence type="ECO:0000313" key="3">
    <source>
        <dbReference type="Proteomes" id="UP000694843"/>
    </source>
</evidence>
<dbReference type="RefSeq" id="XP_018025603.1">
    <property type="nucleotide sequence ID" value="XM_018170114.2"/>
</dbReference>
<keyword evidence="3" id="KW-1185">Reference proteome</keyword>
<evidence type="ECO:0000256" key="2">
    <source>
        <dbReference type="SAM" id="SignalP"/>
    </source>
</evidence>
<feature type="region of interest" description="Disordered" evidence="1">
    <location>
        <begin position="660"/>
        <end position="694"/>
    </location>
</feature>
<reference evidence="4" key="1">
    <citation type="submission" date="2023-09" db="UniProtKB">
        <authorList>
            <consortium name="RefSeq"/>
        </authorList>
    </citation>
    <scope>IDENTIFICATION</scope>
    <source>
        <tissue evidence="4 5">Whole organism</tissue>
    </source>
</reference>
<feature type="region of interest" description="Disordered" evidence="1">
    <location>
        <begin position="325"/>
        <end position="348"/>
    </location>
</feature>
<organism evidence="4">
    <name type="scientific">Hyalella azteca</name>
    <name type="common">Amphipod</name>
    <dbReference type="NCBI Taxonomy" id="294128"/>
    <lineage>
        <taxon>Eukaryota</taxon>
        <taxon>Metazoa</taxon>
        <taxon>Ecdysozoa</taxon>
        <taxon>Arthropoda</taxon>
        <taxon>Crustacea</taxon>
        <taxon>Multicrustacea</taxon>
        <taxon>Malacostraca</taxon>
        <taxon>Eumalacostraca</taxon>
        <taxon>Peracarida</taxon>
        <taxon>Amphipoda</taxon>
        <taxon>Senticaudata</taxon>
        <taxon>Talitrida</taxon>
        <taxon>Talitroidea</taxon>
        <taxon>Hyalellidae</taxon>
        <taxon>Hyalella</taxon>
    </lineage>
</organism>
<name>A0A8B7PHG5_HYAAZ</name>
<feature type="chain" id="PRO_5044664462" evidence="2">
    <location>
        <begin position="19"/>
        <end position="734"/>
    </location>
</feature>
<proteinExistence type="predicted"/>
<feature type="signal peptide" evidence="2">
    <location>
        <begin position="1"/>
        <end position="18"/>
    </location>
</feature>
<dbReference type="OrthoDB" id="10686449at2759"/>
<evidence type="ECO:0000313" key="4">
    <source>
        <dbReference type="RefSeq" id="XP_018025603.1"/>
    </source>
</evidence>
<feature type="compositionally biased region" description="Basic and acidic residues" evidence="1">
    <location>
        <begin position="668"/>
        <end position="680"/>
    </location>
</feature>
<evidence type="ECO:0000256" key="1">
    <source>
        <dbReference type="SAM" id="MobiDB-lite"/>
    </source>
</evidence>
<dbReference type="AlphaFoldDB" id="A0A8B7PHG5"/>
<feature type="region of interest" description="Disordered" evidence="1">
    <location>
        <begin position="583"/>
        <end position="613"/>
    </location>
</feature>
<dbReference type="GeneID" id="108681122"/>
<protein>
    <submittedName>
        <fullName evidence="4 5">Uncharacterized protein LOC108681122</fullName>
    </submittedName>
</protein>
<sequence>MAVFLLAAIETLSANADADPSSPVALLNTCNTGNAAHASLETSAVSSIDEKTSPRNNRATGVKLSITGQVLTDETGPLVNESNLMEEMPHTGAVDNSPATDTNQYPDIDPLSTELTLDLNKEILGGTYFSLPINLTVSAPCSVGTTMTSAAEVGGGLDECSLSVRSSSSTEEDFSIISSFDEEDPDSWMLVPPKSEDSSVGEFVEEENLFQQETENELSITKYYEEEECMSLNEPLFVTQYDEGQESSVFHESEHETFMVKHAKEEDGHIVDEPEDQFDTTFEVADESIALTEFAKENEPLLYEIEEESKSEEHDCSYYYDSLDFPEADHQSSSSENEDDEKLEDGTSGNSVLFIASQTYEAQSYEAEDLVKERSSHQYHNKVGIGESLNDSMSDYMDLEEEHFQDCTDDCSIEWDGSSTLQWKNRRLSESEDSTGGYEKFINDDQSSGDNIDMNIVEELRPMHTSNVESNYSVSDLPILEGNFFQLADTPPFAKRDSEGKCVWQGLMTPFEIPGERCDELCGIDATTDVLASYLSDVEHSNCDVVFGDFDCSLPLSPPMTPDSSNSNCHAFPYSTTITPPMSPLKCNSTSPLPSDEDSSSSQNTSHLFAVPNEDMSPGLLAETFSECRPKPSSVFECSLNPGSGFECGLKPVAVSKFRPKPGPVAECRPKPGPRFESRPQQKSGDLPDDCDPMDDFPNFDSAYDYFPARMQRARKVDYRGFGTKKTRRQRRIW</sequence>
<dbReference type="Proteomes" id="UP000694843">
    <property type="component" value="Unplaced"/>
</dbReference>
<keyword evidence="2" id="KW-0732">Signal</keyword>
<accession>A0A8B7PHG5</accession>
<evidence type="ECO:0000313" key="5">
    <source>
        <dbReference type="RefSeq" id="XP_047739275.1"/>
    </source>
</evidence>